<dbReference type="PROSITE" id="PS50977">
    <property type="entry name" value="HTH_TETR_2"/>
    <property type="match status" value="1"/>
</dbReference>
<dbReference type="Proteomes" id="UP000585749">
    <property type="component" value="Unassembled WGS sequence"/>
</dbReference>
<proteinExistence type="predicted"/>
<reference evidence="5 6" key="1">
    <citation type="submission" date="2016-08" db="EMBL/GenBank/DDBJ databases">
        <authorList>
            <person name="Varghese N."/>
            <person name="Submissions Spin"/>
        </authorList>
    </citation>
    <scope>NUCLEOTIDE SEQUENCE [LARGE SCALE GENOMIC DNA]</scope>
    <source>
        <strain evidence="5 6">R-53116</strain>
    </source>
</reference>
<dbReference type="RefSeq" id="WP_074426628.1">
    <property type="nucleotide sequence ID" value="NZ_BJEG01000001.1"/>
</dbReference>
<accession>A0A4Y4G6J3</accession>
<keyword evidence="6" id="KW-1185">Reference proteome</keyword>
<evidence type="ECO:0000313" key="7">
    <source>
        <dbReference type="Proteomes" id="UP000585749"/>
    </source>
</evidence>
<evidence type="ECO:0000256" key="2">
    <source>
        <dbReference type="PROSITE-ProRule" id="PRU00335"/>
    </source>
</evidence>
<protein>
    <submittedName>
        <fullName evidence="4">TetR/AcrR family transcriptional regulator</fullName>
    </submittedName>
    <submittedName>
        <fullName evidence="5">Transcriptional regulator, TetR family</fullName>
    </submittedName>
</protein>
<dbReference type="EMBL" id="JAAXPM010000001">
    <property type="protein sequence ID" value="NKY66402.1"/>
    <property type="molecule type" value="Genomic_DNA"/>
</dbReference>
<evidence type="ECO:0000256" key="1">
    <source>
        <dbReference type="ARBA" id="ARBA00023125"/>
    </source>
</evidence>
<evidence type="ECO:0000313" key="5">
    <source>
        <dbReference type="EMBL" id="SCB72788.1"/>
    </source>
</evidence>
<evidence type="ECO:0000313" key="6">
    <source>
        <dbReference type="Proteomes" id="UP000182448"/>
    </source>
</evidence>
<keyword evidence="1 2" id="KW-0238">DNA-binding</keyword>
<dbReference type="SUPFAM" id="SSF46689">
    <property type="entry name" value="Homeodomain-like"/>
    <property type="match status" value="1"/>
</dbReference>
<dbReference type="AlphaFoldDB" id="A0A4Y4G6J3"/>
<name>A0A4Y4G6J3_WEIHE</name>
<gene>
    <name evidence="5" type="ORF">GA0061075_10181</name>
    <name evidence="4" type="ORF">HF960_01620</name>
</gene>
<reference evidence="4 7" key="2">
    <citation type="submission" date="2020-04" db="EMBL/GenBank/DDBJ databases">
        <title>MicrobeNet Type strains.</title>
        <authorList>
            <person name="Nicholson A.C."/>
        </authorList>
    </citation>
    <scope>NUCLEOTIDE SEQUENCE [LARGE SCALE GENOMIC DNA]</scope>
    <source>
        <strain evidence="4 7">CCUG 33494</strain>
    </source>
</reference>
<dbReference type="GO" id="GO:0003677">
    <property type="term" value="F:DNA binding"/>
    <property type="evidence" value="ECO:0007669"/>
    <property type="project" value="UniProtKB-UniRule"/>
</dbReference>
<dbReference type="OrthoDB" id="9812484at2"/>
<sequence length="169" mass="19365">MVSNTFEHLADDKQLRIRQALLHEFSTYALAQAQVARIVADAGIARGAFYKYFSDLTDAYHYVLNIALYEIHKSMPAVPTTDNVETYIESIQRFVQETDKTGYRDLIALHYRYNEGFLGNQPSKMFSGDHGANQWAITLLYHQTIKDIILDPDTSSARLAQLRFVLTRN</sequence>
<dbReference type="InterPro" id="IPR001647">
    <property type="entry name" value="HTH_TetR"/>
</dbReference>
<dbReference type="Gene3D" id="1.10.357.10">
    <property type="entry name" value="Tetracycline Repressor, domain 2"/>
    <property type="match status" value="1"/>
</dbReference>
<feature type="DNA-binding region" description="H-T-H motif" evidence="2">
    <location>
        <begin position="34"/>
        <end position="53"/>
    </location>
</feature>
<dbReference type="EMBL" id="FMAW01000001">
    <property type="protein sequence ID" value="SCB72788.1"/>
    <property type="molecule type" value="Genomic_DNA"/>
</dbReference>
<evidence type="ECO:0000259" key="3">
    <source>
        <dbReference type="PROSITE" id="PS50977"/>
    </source>
</evidence>
<feature type="domain" description="HTH tetR-type" evidence="3">
    <location>
        <begin position="11"/>
        <end position="71"/>
    </location>
</feature>
<dbReference type="Proteomes" id="UP000182448">
    <property type="component" value="Unassembled WGS sequence"/>
</dbReference>
<dbReference type="InterPro" id="IPR009057">
    <property type="entry name" value="Homeodomain-like_sf"/>
</dbReference>
<organism evidence="4 7">
    <name type="scientific">Weissella hellenica</name>
    <dbReference type="NCBI Taxonomy" id="46256"/>
    <lineage>
        <taxon>Bacteria</taxon>
        <taxon>Bacillati</taxon>
        <taxon>Bacillota</taxon>
        <taxon>Bacilli</taxon>
        <taxon>Lactobacillales</taxon>
        <taxon>Lactobacillaceae</taxon>
        <taxon>Weissella</taxon>
    </lineage>
</organism>
<evidence type="ECO:0000313" key="4">
    <source>
        <dbReference type="EMBL" id="NKY66402.1"/>
    </source>
</evidence>
<comment type="caution">
    <text evidence="4">The sequence shown here is derived from an EMBL/GenBank/DDBJ whole genome shotgun (WGS) entry which is preliminary data.</text>
</comment>